<evidence type="ECO:0000256" key="5">
    <source>
        <dbReference type="ARBA" id="ARBA00023136"/>
    </source>
</evidence>
<dbReference type="InterPro" id="IPR026748">
    <property type="entry name" value="Clarin"/>
</dbReference>
<dbReference type="PANTHER" id="PTHR31548:SF3">
    <property type="entry name" value="CLARIN-3"/>
    <property type="match status" value="1"/>
</dbReference>
<dbReference type="InParanoid" id="A0A2I4B459"/>
<sequence>MPSLVKTLHFLLSALITAVSVGLLGFAMSTMWSQTSMECAELGSSLYNGTANIKMSLFKGELIRVSCPTFGGRELFEVFPKLKQTGTVPLALHGLSVGLLVACLLFSALSILISLYNSVSNPYQTYMGPVGVYTCSSLSAFSSFLVLILYVLNLNVTNMQEDLVKTSSAVDLKDKRAVMQVGYFLLIPYTVLSVIAIFLIYVYDHAAYTQRREQERPTEDAPKEIMMY</sequence>
<organism evidence="7 8">
    <name type="scientific">Austrofundulus limnaeus</name>
    <name type="common">Annual killifish</name>
    <dbReference type="NCBI Taxonomy" id="52670"/>
    <lineage>
        <taxon>Eukaryota</taxon>
        <taxon>Metazoa</taxon>
        <taxon>Chordata</taxon>
        <taxon>Craniata</taxon>
        <taxon>Vertebrata</taxon>
        <taxon>Euteleostomi</taxon>
        <taxon>Actinopterygii</taxon>
        <taxon>Neopterygii</taxon>
        <taxon>Teleostei</taxon>
        <taxon>Neoteleostei</taxon>
        <taxon>Acanthomorphata</taxon>
        <taxon>Ovalentaria</taxon>
        <taxon>Atherinomorphae</taxon>
        <taxon>Cyprinodontiformes</taxon>
        <taxon>Rivulidae</taxon>
        <taxon>Austrofundulus</taxon>
    </lineage>
</organism>
<comment type="subcellular location">
    <subcellularLocation>
        <location evidence="1">Membrane</location>
        <topology evidence="1">Multi-pass membrane protein</topology>
    </subcellularLocation>
</comment>
<gene>
    <name evidence="8" type="primary">clrn3</name>
</gene>
<keyword evidence="3 6" id="KW-0812">Transmembrane</keyword>
<evidence type="ECO:0000313" key="8">
    <source>
        <dbReference type="RefSeq" id="XP_013862511.1"/>
    </source>
</evidence>
<evidence type="ECO:0000256" key="1">
    <source>
        <dbReference type="ARBA" id="ARBA00004141"/>
    </source>
</evidence>
<dbReference type="GO" id="GO:0016020">
    <property type="term" value="C:membrane"/>
    <property type="evidence" value="ECO:0007669"/>
    <property type="project" value="UniProtKB-SubCell"/>
</dbReference>
<dbReference type="RefSeq" id="XP_013862511.1">
    <property type="nucleotide sequence ID" value="XM_014007057.1"/>
</dbReference>
<name>A0A2I4B459_AUSLI</name>
<keyword evidence="7" id="KW-1185">Reference proteome</keyword>
<dbReference type="GeneID" id="106516613"/>
<dbReference type="Proteomes" id="UP000192220">
    <property type="component" value="Unplaced"/>
</dbReference>
<evidence type="ECO:0000256" key="6">
    <source>
        <dbReference type="SAM" id="Phobius"/>
    </source>
</evidence>
<dbReference type="STRING" id="52670.A0A2I4B459"/>
<proteinExistence type="inferred from homology"/>
<evidence type="ECO:0000256" key="2">
    <source>
        <dbReference type="ARBA" id="ARBA00005787"/>
    </source>
</evidence>
<reference evidence="8" key="1">
    <citation type="submission" date="2025-08" db="UniProtKB">
        <authorList>
            <consortium name="RefSeq"/>
        </authorList>
    </citation>
    <scope>IDENTIFICATION</scope>
    <source>
        <strain evidence="8">Quisiro</strain>
        <tissue evidence="8">Liver</tissue>
    </source>
</reference>
<feature type="transmembrane region" description="Helical" evidence="6">
    <location>
        <begin position="90"/>
        <end position="118"/>
    </location>
</feature>
<dbReference type="FunCoup" id="A0A2I4B459">
    <property type="interactions" value="1365"/>
</dbReference>
<evidence type="ECO:0000313" key="7">
    <source>
        <dbReference type="Proteomes" id="UP000192220"/>
    </source>
</evidence>
<feature type="transmembrane region" description="Helical" evidence="6">
    <location>
        <begin position="181"/>
        <end position="203"/>
    </location>
</feature>
<feature type="transmembrane region" description="Helical" evidence="6">
    <location>
        <begin position="7"/>
        <end position="28"/>
    </location>
</feature>
<protein>
    <submittedName>
        <fullName evidence="8">Clarin-3</fullName>
    </submittedName>
</protein>
<dbReference type="GO" id="GO:0007605">
    <property type="term" value="P:sensory perception of sound"/>
    <property type="evidence" value="ECO:0007669"/>
    <property type="project" value="UniProtKB-ARBA"/>
</dbReference>
<comment type="similarity">
    <text evidence="2">Belongs to the clarin family.</text>
</comment>
<keyword evidence="4 6" id="KW-1133">Transmembrane helix</keyword>
<evidence type="ECO:0000256" key="3">
    <source>
        <dbReference type="ARBA" id="ARBA00022692"/>
    </source>
</evidence>
<dbReference type="AlphaFoldDB" id="A0A2I4B459"/>
<dbReference type="CTD" id="119467"/>
<dbReference type="PANTHER" id="PTHR31548">
    <property type="entry name" value="CLARIN"/>
    <property type="match status" value="1"/>
</dbReference>
<keyword evidence="5 6" id="KW-0472">Membrane</keyword>
<feature type="transmembrane region" description="Helical" evidence="6">
    <location>
        <begin position="130"/>
        <end position="152"/>
    </location>
</feature>
<dbReference type="KEGG" id="alim:106516613"/>
<dbReference type="Pfam" id="PF25807">
    <property type="entry name" value="Clarin-2"/>
    <property type="match status" value="1"/>
</dbReference>
<accession>A0A2I4B459</accession>
<evidence type="ECO:0000256" key="4">
    <source>
        <dbReference type="ARBA" id="ARBA00022989"/>
    </source>
</evidence>
<dbReference type="OrthoDB" id="9450082at2759"/>